<dbReference type="Proteomes" id="UP001550853">
    <property type="component" value="Unassembled WGS sequence"/>
</dbReference>
<evidence type="ECO:0000259" key="2">
    <source>
        <dbReference type="Pfam" id="PF07859"/>
    </source>
</evidence>
<dbReference type="InterPro" id="IPR013094">
    <property type="entry name" value="AB_hydrolase_3"/>
</dbReference>
<name>A0ABV2YZI5_9ACTN</name>
<reference evidence="3 4" key="1">
    <citation type="submission" date="2024-06" db="EMBL/GenBank/DDBJ databases">
        <title>The Natural Products Discovery Center: Release of the First 8490 Sequenced Strains for Exploring Actinobacteria Biosynthetic Diversity.</title>
        <authorList>
            <person name="Kalkreuter E."/>
            <person name="Kautsar S.A."/>
            <person name="Yang D."/>
            <person name="Bader C.D."/>
            <person name="Teijaro C.N."/>
            <person name="Fluegel L."/>
            <person name="Davis C.M."/>
            <person name="Simpson J.R."/>
            <person name="Lauterbach L."/>
            <person name="Steele A.D."/>
            <person name="Gui C."/>
            <person name="Meng S."/>
            <person name="Li G."/>
            <person name="Viehrig K."/>
            <person name="Ye F."/>
            <person name="Su P."/>
            <person name="Kiefer A.F."/>
            <person name="Nichols A."/>
            <person name="Cepeda A.J."/>
            <person name="Yan W."/>
            <person name="Fan B."/>
            <person name="Jiang Y."/>
            <person name="Adhikari A."/>
            <person name="Zheng C.-J."/>
            <person name="Schuster L."/>
            <person name="Cowan T.M."/>
            <person name="Smanski M.J."/>
            <person name="Chevrette M.G."/>
            <person name="De Carvalho L.P.S."/>
            <person name="Shen B."/>
        </authorList>
    </citation>
    <scope>NUCLEOTIDE SEQUENCE [LARGE SCALE GENOMIC DNA]</scope>
    <source>
        <strain evidence="3 4">NPDC033039</strain>
    </source>
</reference>
<evidence type="ECO:0000313" key="3">
    <source>
        <dbReference type="EMBL" id="MEU3711159.1"/>
    </source>
</evidence>
<dbReference type="RefSeq" id="WP_030281197.1">
    <property type="nucleotide sequence ID" value="NZ_JBEZVI010000009.1"/>
</dbReference>
<proteinExistence type="predicted"/>
<keyword evidence="1 3" id="KW-0378">Hydrolase</keyword>
<dbReference type="Pfam" id="PF07859">
    <property type="entry name" value="Abhydrolase_3"/>
    <property type="match status" value="1"/>
</dbReference>
<accession>A0ABV2YZI5</accession>
<dbReference type="InterPro" id="IPR050300">
    <property type="entry name" value="GDXG_lipolytic_enzyme"/>
</dbReference>
<evidence type="ECO:0000256" key="1">
    <source>
        <dbReference type="ARBA" id="ARBA00022801"/>
    </source>
</evidence>
<evidence type="ECO:0000313" key="4">
    <source>
        <dbReference type="Proteomes" id="UP001550853"/>
    </source>
</evidence>
<keyword evidence="4" id="KW-1185">Reference proteome</keyword>
<dbReference type="SUPFAM" id="SSF53474">
    <property type="entry name" value="alpha/beta-Hydrolases"/>
    <property type="match status" value="1"/>
</dbReference>
<dbReference type="GO" id="GO:0016787">
    <property type="term" value="F:hydrolase activity"/>
    <property type="evidence" value="ECO:0007669"/>
    <property type="project" value="UniProtKB-KW"/>
</dbReference>
<dbReference type="Gene3D" id="3.40.50.1820">
    <property type="entry name" value="alpha/beta hydrolase"/>
    <property type="match status" value="1"/>
</dbReference>
<dbReference type="EMBL" id="JBEZVI010000009">
    <property type="protein sequence ID" value="MEU3711159.1"/>
    <property type="molecule type" value="Genomic_DNA"/>
</dbReference>
<dbReference type="PANTHER" id="PTHR48081">
    <property type="entry name" value="AB HYDROLASE SUPERFAMILY PROTEIN C4A8.06C"/>
    <property type="match status" value="1"/>
</dbReference>
<feature type="domain" description="Alpha/beta hydrolase fold-3" evidence="2">
    <location>
        <begin position="88"/>
        <end position="295"/>
    </location>
</feature>
<dbReference type="InterPro" id="IPR029058">
    <property type="entry name" value="AB_hydrolase_fold"/>
</dbReference>
<gene>
    <name evidence="3" type="ORF">AB0E61_13800</name>
</gene>
<protein>
    <submittedName>
        <fullName evidence="3">Alpha/beta hydrolase</fullName>
    </submittedName>
</protein>
<sequence>MSVKPPRPPFDPELEAVLAALADQFPVGMTAEMIPQLRASDVRALTDEQLAADDLTRRDVTIPGYGGDAITVSVIARRDHRGAGPGIFHTHGGGMVTGDRFAALGQCVPWVLEHDAVLVTVEYRLAPEHPDPYPVEDCYAGLLWTAGHAAELGIDPARLIIAGPSAGGGLAAGTALLARDRKGPELAGQVLMCPMLDDRNLTTSSYQFDGVGVWDRGSNLMGWTALLGDRRGTEDVSVYAAPARATDLSGLPPTFIDVGSAEVFRDEDVAFATGLWRDGGEAELHVWPGGFHGFDMTAPHTAVAQAAVAARNAWVARILES</sequence>
<dbReference type="PANTHER" id="PTHR48081:SF8">
    <property type="entry name" value="ALPHA_BETA HYDROLASE FOLD-3 DOMAIN-CONTAINING PROTEIN-RELATED"/>
    <property type="match status" value="1"/>
</dbReference>
<comment type="caution">
    <text evidence="3">The sequence shown here is derived from an EMBL/GenBank/DDBJ whole genome shotgun (WGS) entry which is preliminary data.</text>
</comment>
<organism evidence="3 4">
    <name type="scientific">Streptomyces catenulae</name>
    <dbReference type="NCBI Taxonomy" id="66875"/>
    <lineage>
        <taxon>Bacteria</taxon>
        <taxon>Bacillati</taxon>
        <taxon>Actinomycetota</taxon>
        <taxon>Actinomycetes</taxon>
        <taxon>Kitasatosporales</taxon>
        <taxon>Streptomycetaceae</taxon>
        <taxon>Streptomyces</taxon>
    </lineage>
</organism>